<proteinExistence type="predicted"/>
<evidence type="ECO:0000259" key="4">
    <source>
        <dbReference type="Pfam" id="PF13360"/>
    </source>
</evidence>
<dbReference type="PROSITE" id="PS50294">
    <property type="entry name" value="WD_REPEATS_REGION"/>
    <property type="match status" value="2"/>
</dbReference>
<dbReference type="InterPro" id="IPR002372">
    <property type="entry name" value="PQQ_rpt_dom"/>
</dbReference>
<evidence type="ECO:0000256" key="3">
    <source>
        <dbReference type="PROSITE-ProRule" id="PRU00221"/>
    </source>
</evidence>
<dbReference type="CDD" id="cd00200">
    <property type="entry name" value="WD40"/>
    <property type="match status" value="1"/>
</dbReference>
<dbReference type="InterPro" id="IPR011047">
    <property type="entry name" value="Quinoprotein_ADH-like_sf"/>
</dbReference>
<feature type="repeat" description="WD" evidence="3">
    <location>
        <begin position="356"/>
        <end position="397"/>
    </location>
</feature>
<dbReference type="Pfam" id="PF00400">
    <property type="entry name" value="WD40"/>
    <property type="match status" value="2"/>
</dbReference>
<dbReference type="PROSITE" id="PS00678">
    <property type="entry name" value="WD_REPEATS_1"/>
    <property type="match status" value="1"/>
</dbReference>
<dbReference type="InterPro" id="IPR019775">
    <property type="entry name" value="WD40_repeat_CS"/>
</dbReference>
<keyword evidence="6" id="KW-1185">Reference proteome</keyword>
<evidence type="ECO:0000256" key="1">
    <source>
        <dbReference type="ARBA" id="ARBA00022574"/>
    </source>
</evidence>
<dbReference type="Gene3D" id="2.130.10.10">
    <property type="entry name" value="YVTN repeat-like/Quinoprotein amine dehydrogenase"/>
    <property type="match status" value="2"/>
</dbReference>
<evidence type="ECO:0000313" key="5">
    <source>
        <dbReference type="EMBL" id="QDT63225.1"/>
    </source>
</evidence>
<dbReference type="SMART" id="SM00320">
    <property type="entry name" value="WD40"/>
    <property type="match status" value="6"/>
</dbReference>
<organism evidence="5 6">
    <name type="scientific">Calycomorphotria hydatis</name>
    <dbReference type="NCBI Taxonomy" id="2528027"/>
    <lineage>
        <taxon>Bacteria</taxon>
        <taxon>Pseudomonadati</taxon>
        <taxon>Planctomycetota</taxon>
        <taxon>Planctomycetia</taxon>
        <taxon>Planctomycetales</taxon>
        <taxon>Planctomycetaceae</taxon>
        <taxon>Calycomorphotria</taxon>
    </lineage>
</organism>
<protein>
    <submittedName>
        <fullName evidence="5">WD domain, G-beta repeat</fullName>
    </submittedName>
</protein>
<feature type="repeat" description="WD" evidence="3">
    <location>
        <begin position="178"/>
        <end position="210"/>
    </location>
</feature>
<dbReference type="EMBL" id="CP036316">
    <property type="protein sequence ID" value="QDT63225.1"/>
    <property type="molecule type" value="Genomic_DNA"/>
</dbReference>
<dbReference type="PROSITE" id="PS50082">
    <property type="entry name" value="WD_REPEATS_2"/>
    <property type="match status" value="2"/>
</dbReference>
<gene>
    <name evidence="5" type="ORF">V22_04430</name>
</gene>
<dbReference type="InterPro" id="IPR001680">
    <property type="entry name" value="WD40_rpt"/>
</dbReference>
<name>A0A517T4C9_9PLAN</name>
<evidence type="ECO:0000313" key="6">
    <source>
        <dbReference type="Proteomes" id="UP000319976"/>
    </source>
</evidence>
<dbReference type="Proteomes" id="UP000319976">
    <property type="component" value="Chromosome"/>
</dbReference>
<keyword evidence="1 3" id="KW-0853">WD repeat</keyword>
<sequence length="416" mass="45846">MIDRTWFRHSRESGNPFQTLSTFEWDSRFRGNDGKGTTTPNSMSRSANIMQPNPHIDPVACAPGYCFSRVIAALLVFVFGVSPVFAGEIPVPKMVTVVKDLEEWATSVAFSPDGKQLAVGTYDVVEIYDTESWEPKETLKTRGGYARALAWHDDTLYVADYQTITVWNAATGKRLAKLRGHRGYVTGLALSDEYLYSASLDGTVRKWNLDDRKGEVLYENAEQPIQGLALSQNGEMLAIAWGDETQVTQPGGVALLDAESGELTKQLEQHGRVALSVMFFVDDTRLASTSEDEKIVLHDVGEQKTLFKFDGHSRPTNDIVVTSGGKIAISCSGGRAVGKNEILIWNVETGEEYLKFEGSDEKIVALSVSPDETLLAAASYDKRVVVWDISESVSALTFSLRPPVEAPRPELPRGER</sequence>
<dbReference type="InterPro" id="IPR015943">
    <property type="entry name" value="WD40/YVTN_repeat-like_dom_sf"/>
</dbReference>
<reference evidence="5 6" key="1">
    <citation type="submission" date="2019-02" db="EMBL/GenBank/DDBJ databases">
        <title>Deep-cultivation of Planctomycetes and their phenomic and genomic characterization uncovers novel biology.</title>
        <authorList>
            <person name="Wiegand S."/>
            <person name="Jogler M."/>
            <person name="Boedeker C."/>
            <person name="Pinto D."/>
            <person name="Vollmers J."/>
            <person name="Rivas-Marin E."/>
            <person name="Kohn T."/>
            <person name="Peeters S.H."/>
            <person name="Heuer A."/>
            <person name="Rast P."/>
            <person name="Oberbeckmann S."/>
            <person name="Bunk B."/>
            <person name="Jeske O."/>
            <person name="Meyerdierks A."/>
            <person name="Storesund J.E."/>
            <person name="Kallscheuer N."/>
            <person name="Luecker S."/>
            <person name="Lage O.M."/>
            <person name="Pohl T."/>
            <person name="Merkel B.J."/>
            <person name="Hornburger P."/>
            <person name="Mueller R.-W."/>
            <person name="Bruemmer F."/>
            <person name="Labrenz M."/>
            <person name="Spormann A.M."/>
            <person name="Op den Camp H."/>
            <person name="Overmann J."/>
            <person name="Amann R."/>
            <person name="Jetten M.S.M."/>
            <person name="Mascher T."/>
            <person name="Medema M.H."/>
            <person name="Devos D.P."/>
            <person name="Kaster A.-K."/>
            <person name="Ovreas L."/>
            <person name="Rohde M."/>
            <person name="Galperin M.Y."/>
            <person name="Jogler C."/>
        </authorList>
    </citation>
    <scope>NUCLEOTIDE SEQUENCE [LARGE SCALE GENOMIC DNA]</scope>
    <source>
        <strain evidence="5 6">V22</strain>
    </source>
</reference>
<dbReference type="KEGG" id="chya:V22_04430"/>
<dbReference type="AlphaFoldDB" id="A0A517T4C9"/>
<keyword evidence="2" id="KW-0677">Repeat</keyword>
<dbReference type="PANTHER" id="PTHR22847">
    <property type="entry name" value="WD40 REPEAT PROTEIN"/>
    <property type="match status" value="1"/>
</dbReference>
<dbReference type="SUPFAM" id="SSF50998">
    <property type="entry name" value="Quinoprotein alcohol dehydrogenase-like"/>
    <property type="match status" value="1"/>
</dbReference>
<accession>A0A517T4C9</accession>
<dbReference type="PANTHER" id="PTHR22847:SF637">
    <property type="entry name" value="WD REPEAT DOMAIN 5B"/>
    <property type="match status" value="1"/>
</dbReference>
<dbReference type="Pfam" id="PF13360">
    <property type="entry name" value="PQQ_2"/>
    <property type="match status" value="1"/>
</dbReference>
<evidence type="ECO:0000256" key="2">
    <source>
        <dbReference type="ARBA" id="ARBA00022737"/>
    </source>
</evidence>
<feature type="domain" description="Pyrrolo-quinoline quinone repeat" evidence="4">
    <location>
        <begin position="140"/>
        <end position="306"/>
    </location>
</feature>